<reference evidence="3 4" key="1">
    <citation type="journal article" date="2022" name="G3 (Bethesda)">
        <title>Evaluating Illumina-, Nanopore-, and PacBio-based genome assembly strategies with the bald notothen, Trematomus borchgrevinki.</title>
        <authorList>
            <person name="Rayamajhi N."/>
            <person name="Cheng C.C."/>
            <person name="Catchen J.M."/>
        </authorList>
    </citation>
    <scope>NUCLEOTIDE SEQUENCE [LARGE SCALE GENOMIC DNA]</scope>
    <source>
        <strain evidence="3">AGRC-2024</strain>
    </source>
</reference>
<keyword evidence="2" id="KW-0732">Signal</keyword>
<evidence type="ECO:0008006" key="5">
    <source>
        <dbReference type="Google" id="ProtNLM"/>
    </source>
</evidence>
<evidence type="ECO:0000313" key="4">
    <source>
        <dbReference type="Proteomes" id="UP001619887"/>
    </source>
</evidence>
<evidence type="ECO:0000313" key="3">
    <source>
        <dbReference type="EMBL" id="KAL3065332.1"/>
    </source>
</evidence>
<proteinExistence type="predicted"/>
<dbReference type="Proteomes" id="UP001619887">
    <property type="component" value="Unassembled WGS sequence"/>
</dbReference>
<organism evidence="3 4">
    <name type="scientific">Pagothenia borchgrevinki</name>
    <name type="common">Bald rockcod</name>
    <name type="synonym">Trematomus borchgrevinki</name>
    <dbReference type="NCBI Taxonomy" id="8213"/>
    <lineage>
        <taxon>Eukaryota</taxon>
        <taxon>Metazoa</taxon>
        <taxon>Chordata</taxon>
        <taxon>Craniata</taxon>
        <taxon>Vertebrata</taxon>
        <taxon>Euteleostomi</taxon>
        <taxon>Actinopterygii</taxon>
        <taxon>Neopterygii</taxon>
        <taxon>Teleostei</taxon>
        <taxon>Neoteleostei</taxon>
        <taxon>Acanthomorphata</taxon>
        <taxon>Eupercaria</taxon>
        <taxon>Perciformes</taxon>
        <taxon>Notothenioidei</taxon>
        <taxon>Nototheniidae</taxon>
        <taxon>Pagothenia</taxon>
    </lineage>
</organism>
<sequence>MKLILFFVISCLALHNGNGAPRTAVYKFVKCNPEGDQANCVTQRGPEMSWTPDLPNKLPAADAQYLEAEPEEGESPPSEEDVELEMEEEEDEPMTSEEGKSPVWIDDGSGSFEGSATEDMLMADLPFGAAESDTGSGESWAEKGEDLYKVGAVRGMRGIRRLFPSRSLVGEAKPAEQELREDHLLQL</sequence>
<dbReference type="InterPro" id="IPR007455">
    <property type="entry name" value="Serglycin"/>
</dbReference>
<gene>
    <name evidence="3" type="ORF">OYC64_015497</name>
</gene>
<evidence type="ECO:0000256" key="2">
    <source>
        <dbReference type="SAM" id="SignalP"/>
    </source>
</evidence>
<evidence type="ECO:0000256" key="1">
    <source>
        <dbReference type="SAM" id="MobiDB-lite"/>
    </source>
</evidence>
<name>A0ABD2HFM3_PAGBO</name>
<dbReference type="Pfam" id="PF04360">
    <property type="entry name" value="Serglycin"/>
    <property type="match status" value="1"/>
</dbReference>
<feature type="compositionally biased region" description="Acidic residues" evidence="1">
    <location>
        <begin position="68"/>
        <end position="95"/>
    </location>
</feature>
<comment type="caution">
    <text evidence="3">The sequence shown here is derived from an EMBL/GenBank/DDBJ whole genome shotgun (WGS) entry which is preliminary data.</text>
</comment>
<accession>A0ABD2HFM3</accession>
<protein>
    <recommendedName>
        <fullName evidence="5">Serglycin</fullName>
    </recommendedName>
</protein>
<feature type="signal peptide" evidence="2">
    <location>
        <begin position="1"/>
        <end position="19"/>
    </location>
</feature>
<dbReference type="EMBL" id="JBIYXZ010002069">
    <property type="protein sequence ID" value="KAL3065332.1"/>
    <property type="molecule type" value="Genomic_DNA"/>
</dbReference>
<reference evidence="3 4" key="2">
    <citation type="journal article" date="2024" name="G3 (Bethesda)">
        <title>The genome of the cryopelagic Antarctic bald notothen, Trematomus borchgrevinki.</title>
        <authorList>
            <person name="Rayamajhi N."/>
            <person name="Rivera-Colon A.G."/>
            <person name="Minhas B.F."/>
            <person name="Cheng C.C."/>
            <person name="Catchen J.M."/>
        </authorList>
    </citation>
    <scope>NUCLEOTIDE SEQUENCE [LARGE SCALE GENOMIC DNA]</scope>
    <source>
        <strain evidence="3">AGRC-2024</strain>
    </source>
</reference>
<feature type="region of interest" description="Disordered" evidence="1">
    <location>
        <begin position="67"/>
        <end position="112"/>
    </location>
</feature>
<dbReference type="AlphaFoldDB" id="A0ABD2HFM3"/>
<feature type="chain" id="PRO_5044843773" description="Serglycin" evidence="2">
    <location>
        <begin position="20"/>
        <end position="187"/>
    </location>
</feature>
<keyword evidence="4" id="KW-1185">Reference proteome</keyword>